<feature type="compositionally biased region" description="Low complexity" evidence="1">
    <location>
        <begin position="38"/>
        <end position="48"/>
    </location>
</feature>
<evidence type="ECO:0000256" key="2">
    <source>
        <dbReference type="SAM" id="SignalP"/>
    </source>
</evidence>
<evidence type="ECO:0000313" key="3">
    <source>
        <dbReference type="EMBL" id="GGM07560.1"/>
    </source>
</evidence>
<feature type="chain" id="PRO_5038048017" evidence="2">
    <location>
        <begin position="24"/>
        <end position="116"/>
    </location>
</feature>
<feature type="signal peptide" evidence="2">
    <location>
        <begin position="1"/>
        <end position="23"/>
    </location>
</feature>
<reference evidence="3" key="2">
    <citation type="submission" date="2020-09" db="EMBL/GenBank/DDBJ databases">
        <authorList>
            <person name="Sun Q."/>
            <person name="Ohkuma M."/>
        </authorList>
    </citation>
    <scope>NUCLEOTIDE SEQUENCE</scope>
    <source>
        <strain evidence="3">JCM 19831</strain>
    </source>
</reference>
<feature type="region of interest" description="Disordered" evidence="1">
    <location>
        <begin position="22"/>
        <end position="116"/>
    </location>
</feature>
<organism evidence="3 4">
    <name type="scientific">Dactylosporangium sucinum</name>
    <dbReference type="NCBI Taxonomy" id="1424081"/>
    <lineage>
        <taxon>Bacteria</taxon>
        <taxon>Bacillati</taxon>
        <taxon>Actinomycetota</taxon>
        <taxon>Actinomycetes</taxon>
        <taxon>Micromonosporales</taxon>
        <taxon>Micromonosporaceae</taxon>
        <taxon>Dactylosporangium</taxon>
    </lineage>
</organism>
<name>A0A917T2F7_9ACTN</name>
<dbReference type="EMBL" id="BMPI01000003">
    <property type="protein sequence ID" value="GGM07560.1"/>
    <property type="molecule type" value="Genomic_DNA"/>
</dbReference>
<dbReference type="RefSeq" id="WP_190248099.1">
    <property type="nucleotide sequence ID" value="NZ_BMPI01000003.1"/>
</dbReference>
<comment type="caution">
    <text evidence="3">The sequence shown here is derived from an EMBL/GenBank/DDBJ whole genome shotgun (WGS) entry which is preliminary data.</text>
</comment>
<dbReference type="AlphaFoldDB" id="A0A917T2F7"/>
<reference evidence="3" key="1">
    <citation type="journal article" date="2014" name="Int. J. Syst. Evol. Microbiol.">
        <title>Complete genome sequence of Corynebacterium casei LMG S-19264T (=DSM 44701T), isolated from a smear-ripened cheese.</title>
        <authorList>
            <consortium name="US DOE Joint Genome Institute (JGI-PGF)"/>
            <person name="Walter F."/>
            <person name="Albersmeier A."/>
            <person name="Kalinowski J."/>
            <person name="Ruckert C."/>
        </authorList>
    </citation>
    <scope>NUCLEOTIDE SEQUENCE</scope>
    <source>
        <strain evidence="3">JCM 19831</strain>
    </source>
</reference>
<keyword evidence="2" id="KW-0732">Signal</keyword>
<gene>
    <name evidence="3" type="ORF">GCM10007977_005760</name>
</gene>
<evidence type="ECO:0000256" key="1">
    <source>
        <dbReference type="SAM" id="MobiDB-lite"/>
    </source>
</evidence>
<sequence length="116" mass="11127">MRKIVIMGATVVAGLAIGGTALAASGPDRRDDNPSPAVSVSTSDGPSPSGSPSPSDSPSPSGSPSTSATFDDHGGDRGGHGADDGPSHDVGDDHGGHGGHGGDDKGGDDHGGRGRH</sequence>
<feature type="compositionally biased region" description="Basic and acidic residues" evidence="1">
    <location>
        <begin position="70"/>
        <end position="116"/>
    </location>
</feature>
<dbReference type="Proteomes" id="UP000642070">
    <property type="component" value="Unassembled WGS sequence"/>
</dbReference>
<keyword evidence="4" id="KW-1185">Reference proteome</keyword>
<accession>A0A917T2F7</accession>
<protein>
    <submittedName>
        <fullName evidence="3">Uncharacterized protein</fullName>
    </submittedName>
</protein>
<feature type="compositionally biased region" description="Low complexity" evidence="1">
    <location>
        <begin position="58"/>
        <end position="67"/>
    </location>
</feature>
<proteinExistence type="predicted"/>
<evidence type="ECO:0000313" key="4">
    <source>
        <dbReference type="Proteomes" id="UP000642070"/>
    </source>
</evidence>